<dbReference type="GO" id="GO:0016020">
    <property type="term" value="C:membrane"/>
    <property type="evidence" value="ECO:0007669"/>
    <property type="project" value="TreeGrafter"/>
</dbReference>
<keyword evidence="1" id="KW-0472">Membrane</keyword>
<organism evidence="2 3">
    <name type="scientific">Bombus vosnesenskii</name>
    <dbReference type="NCBI Taxonomy" id="207650"/>
    <lineage>
        <taxon>Eukaryota</taxon>
        <taxon>Metazoa</taxon>
        <taxon>Ecdysozoa</taxon>
        <taxon>Arthropoda</taxon>
        <taxon>Hexapoda</taxon>
        <taxon>Insecta</taxon>
        <taxon>Pterygota</taxon>
        <taxon>Neoptera</taxon>
        <taxon>Endopterygota</taxon>
        <taxon>Hymenoptera</taxon>
        <taxon>Apocrita</taxon>
        <taxon>Aculeata</taxon>
        <taxon>Apoidea</taxon>
        <taxon>Anthophila</taxon>
        <taxon>Apidae</taxon>
        <taxon>Bombus</taxon>
        <taxon>Pyrobombus</taxon>
    </lineage>
</organism>
<dbReference type="PANTHER" id="PTHR21879">
    <property type="entry name" value="FI03362P-RELATED-RELATED"/>
    <property type="match status" value="1"/>
</dbReference>
<keyword evidence="1" id="KW-1133">Transmembrane helix</keyword>
<dbReference type="Proteomes" id="UP000504631">
    <property type="component" value="Unplaced"/>
</dbReference>
<gene>
    <name evidence="3" type="primary">LOC117233963</name>
</gene>
<evidence type="ECO:0000256" key="1">
    <source>
        <dbReference type="SAM" id="Phobius"/>
    </source>
</evidence>
<accession>A0A6J3KE16</accession>
<keyword evidence="2" id="KW-1185">Reference proteome</keyword>
<keyword evidence="1" id="KW-0812">Transmembrane</keyword>
<name>A0A6J3KE16_9HYME</name>
<dbReference type="GeneID" id="117233963"/>
<dbReference type="RefSeq" id="XP_033350596.1">
    <property type="nucleotide sequence ID" value="XM_033494705.1"/>
</dbReference>
<dbReference type="InterPro" id="IPR012464">
    <property type="entry name" value="DUF1676"/>
</dbReference>
<dbReference type="KEGG" id="bvk:117233963"/>
<proteinExistence type="predicted"/>
<dbReference type="AlphaFoldDB" id="A0A6J3KE16"/>
<evidence type="ECO:0000313" key="3">
    <source>
        <dbReference type="RefSeq" id="XP_033350596.1"/>
    </source>
</evidence>
<protein>
    <submittedName>
        <fullName evidence="3">Uncharacterized protein LOC117233963</fullName>
    </submittedName>
</protein>
<evidence type="ECO:0000313" key="2">
    <source>
        <dbReference type="Proteomes" id="UP000504631"/>
    </source>
</evidence>
<dbReference type="Pfam" id="PF07898">
    <property type="entry name" value="DUF1676"/>
    <property type="match status" value="1"/>
</dbReference>
<dbReference type="CTD" id="40771"/>
<reference evidence="3" key="1">
    <citation type="submission" date="2025-08" db="UniProtKB">
        <authorList>
            <consortium name="RefSeq"/>
        </authorList>
    </citation>
    <scope>IDENTIFICATION</scope>
    <source>
        <tissue evidence="3">Muscle</tissue>
    </source>
</reference>
<feature type="transmembrane region" description="Helical" evidence="1">
    <location>
        <begin position="163"/>
        <end position="188"/>
    </location>
</feature>
<sequence>MVQTDPTIDHESKYKRKIDLETNSQNPRVRPVQSIIMMKSLIAILALFSIAIVAAEDARSVEISLTKTMDELNKRDTIKIYGDMITLEKVDIVEDEEAARASQDPLVSKIEQFLRNRKIHVHLPSDGSSADMFGRAMGQKDMEIGLRGLTTGASEARTKLKKIVLPLLLALKLKAMIVLPIAITLIGLIGIKGLGAGLLSLLLSGAVALKALLTPPPPSYPTRVSYGIVKPEVHHEHWHRSQEEVNQPYRGWAPEFGPEQYPYQDIP</sequence>
<feature type="transmembrane region" description="Helical" evidence="1">
    <location>
        <begin position="35"/>
        <end position="55"/>
    </location>
</feature>